<organism evidence="2 3">
    <name type="scientific">Fodinicurvata halophila</name>
    <dbReference type="NCBI Taxonomy" id="1419723"/>
    <lineage>
        <taxon>Bacteria</taxon>
        <taxon>Pseudomonadati</taxon>
        <taxon>Pseudomonadota</taxon>
        <taxon>Alphaproteobacteria</taxon>
        <taxon>Rhodospirillales</taxon>
        <taxon>Rhodovibrionaceae</taxon>
        <taxon>Fodinicurvata</taxon>
    </lineage>
</organism>
<accession>A0ABV8ULZ3</accession>
<keyword evidence="1" id="KW-0812">Transmembrane</keyword>
<keyword evidence="1" id="KW-0472">Membrane</keyword>
<evidence type="ECO:0000313" key="3">
    <source>
        <dbReference type="Proteomes" id="UP001595799"/>
    </source>
</evidence>
<dbReference type="RefSeq" id="WP_382422625.1">
    <property type="nucleotide sequence ID" value="NZ_JBHSCW010000006.1"/>
</dbReference>
<protein>
    <submittedName>
        <fullName evidence="2">Uncharacterized protein</fullName>
    </submittedName>
</protein>
<sequence>MEADLQIKFPAALIIFIGSYFPLSLILIAQDYNYDMVTSSICNIITSNNCIIPFNNGYYTITFFIVCLLCFLISLGALSTIKPKTPVNITQSKYIPAELMSYTLPYIVSFMSIDYQETGKFVGLLVFLCWIFLITFRSGQLILNPLLIVFGWRLYEIKYTFPGDGNERTAKTLSKSPLQPGERYNQSIIQDIMIIKSNQKP</sequence>
<feature type="transmembrane region" description="Helical" evidence="1">
    <location>
        <begin position="121"/>
        <end position="143"/>
    </location>
</feature>
<comment type="caution">
    <text evidence="2">The sequence shown here is derived from an EMBL/GenBank/DDBJ whole genome shotgun (WGS) entry which is preliminary data.</text>
</comment>
<proteinExistence type="predicted"/>
<evidence type="ECO:0000313" key="2">
    <source>
        <dbReference type="EMBL" id="MFC4352277.1"/>
    </source>
</evidence>
<keyword evidence="3" id="KW-1185">Reference proteome</keyword>
<name>A0ABV8ULZ3_9PROT</name>
<feature type="transmembrane region" description="Helical" evidence="1">
    <location>
        <begin position="12"/>
        <end position="30"/>
    </location>
</feature>
<keyword evidence="1" id="KW-1133">Transmembrane helix</keyword>
<gene>
    <name evidence="2" type="ORF">ACFOW6_12070</name>
</gene>
<reference evidence="3" key="1">
    <citation type="journal article" date="2019" name="Int. J. Syst. Evol. Microbiol.">
        <title>The Global Catalogue of Microorganisms (GCM) 10K type strain sequencing project: providing services to taxonomists for standard genome sequencing and annotation.</title>
        <authorList>
            <consortium name="The Broad Institute Genomics Platform"/>
            <consortium name="The Broad Institute Genome Sequencing Center for Infectious Disease"/>
            <person name="Wu L."/>
            <person name="Ma J."/>
        </authorList>
    </citation>
    <scope>NUCLEOTIDE SEQUENCE [LARGE SCALE GENOMIC DNA]</scope>
    <source>
        <strain evidence="3">CECT 8472</strain>
    </source>
</reference>
<feature type="transmembrane region" description="Helical" evidence="1">
    <location>
        <begin position="57"/>
        <end position="78"/>
    </location>
</feature>
<evidence type="ECO:0000256" key="1">
    <source>
        <dbReference type="SAM" id="Phobius"/>
    </source>
</evidence>
<dbReference type="Proteomes" id="UP001595799">
    <property type="component" value="Unassembled WGS sequence"/>
</dbReference>
<dbReference type="EMBL" id="JBHSCW010000006">
    <property type="protein sequence ID" value="MFC4352277.1"/>
    <property type="molecule type" value="Genomic_DNA"/>
</dbReference>